<dbReference type="GO" id="GO:0051301">
    <property type="term" value="P:cell division"/>
    <property type="evidence" value="ECO:0007669"/>
    <property type="project" value="UniProtKB-UniRule"/>
</dbReference>
<dbReference type="PROSITE" id="PS01068">
    <property type="entry name" value="OMPA_1"/>
    <property type="match status" value="1"/>
</dbReference>
<dbReference type="Pfam" id="PF00691">
    <property type="entry name" value="OmpA"/>
    <property type="match status" value="1"/>
</dbReference>
<protein>
    <recommendedName>
        <fullName evidence="8">Peptidoglycan-associated lipoprotein</fullName>
        <shortName evidence="8">PAL</shortName>
    </recommendedName>
</protein>
<dbReference type="GO" id="GO:0009279">
    <property type="term" value="C:cell outer membrane"/>
    <property type="evidence" value="ECO:0007669"/>
    <property type="project" value="UniProtKB-SubCell"/>
</dbReference>
<reference evidence="11 13" key="2">
    <citation type="submission" date="2018-12" db="EMBL/GenBank/DDBJ databases">
        <authorList>
            <consortium name="Pathogen Informatics"/>
        </authorList>
    </citation>
    <scope>NUCLEOTIDE SEQUENCE [LARGE SCALE GENOMIC DNA]</scope>
    <source>
        <strain evidence="11 13">NCTC12735</strain>
        <plasmid evidence="13">24</plasmid>
    </source>
</reference>
<dbReference type="EMBL" id="LR134433">
    <property type="protein sequence ID" value="VEH85849.1"/>
    <property type="molecule type" value="Genomic_DNA"/>
</dbReference>
<keyword evidence="6 8" id="KW-0449">Lipoprotein</keyword>
<evidence type="ECO:0000256" key="7">
    <source>
        <dbReference type="ARBA" id="ARBA00023306"/>
    </source>
</evidence>
<evidence type="ECO:0000313" key="10">
    <source>
        <dbReference type="EMBL" id="KTC64481.1"/>
    </source>
</evidence>
<evidence type="ECO:0000313" key="13">
    <source>
        <dbReference type="Proteomes" id="UP000281170"/>
    </source>
</evidence>
<dbReference type="PRINTS" id="PR01021">
    <property type="entry name" value="OMPADOMAIN"/>
</dbReference>
<evidence type="ECO:0000256" key="8">
    <source>
        <dbReference type="HAMAP-Rule" id="MF_02204"/>
    </source>
</evidence>
<sequence>MKFNAFLKLGMVTAGVILLASCSKTPGSASGGVGDEDGALTARGLGQMNSRFAGQQPGELYTTQAPHNQIYLFSYDDATLADKYVPSVNAQAEYLKSNPGARVLLAGHTDERGSREYNIALGENRANTVAELMRMAGVNRQQIRVVSYGKERPANLGHDEASHRQNRRVELTYEATR</sequence>
<dbReference type="PANTHER" id="PTHR30329:SF21">
    <property type="entry name" value="LIPOPROTEIN YIAD-RELATED"/>
    <property type="match status" value="1"/>
</dbReference>
<dbReference type="InterPro" id="IPR050330">
    <property type="entry name" value="Bact_OuterMem_StrucFunc"/>
</dbReference>
<evidence type="ECO:0000313" key="12">
    <source>
        <dbReference type="Proteomes" id="UP000054859"/>
    </source>
</evidence>
<reference evidence="10 12" key="1">
    <citation type="submission" date="2015-11" db="EMBL/GenBank/DDBJ databases">
        <title>Identification of large and diverse effector repertoires of 38 Legionella species.</title>
        <authorList>
            <person name="Burstein D."/>
            <person name="Amaro F."/>
            <person name="Zusman T."/>
            <person name="Lifshitz Z."/>
            <person name="Cohen O."/>
            <person name="Gilbert J.A."/>
            <person name="Pupko T."/>
            <person name="Shuman H.A."/>
            <person name="Segal G."/>
        </authorList>
    </citation>
    <scope>NUCLEOTIDE SEQUENCE [LARGE SCALE GENOMIC DNA]</scope>
    <source>
        <strain evidence="10 12">1762-AUS-E</strain>
    </source>
</reference>
<comment type="subcellular location">
    <subcellularLocation>
        <location evidence="8">Cell outer membrane</location>
        <topology evidence="8">Lipid-anchor</topology>
    </subcellularLocation>
</comment>
<organism evidence="10 12">
    <name type="scientific">Legionella adelaidensis</name>
    <dbReference type="NCBI Taxonomy" id="45056"/>
    <lineage>
        <taxon>Bacteria</taxon>
        <taxon>Pseudomonadati</taxon>
        <taxon>Pseudomonadota</taxon>
        <taxon>Gammaproteobacteria</taxon>
        <taxon>Legionellales</taxon>
        <taxon>Legionellaceae</taxon>
        <taxon>Legionella</taxon>
    </lineage>
</organism>
<keyword evidence="1 8" id="KW-0132">Cell division</keyword>
<proteinExistence type="inferred from homology"/>
<evidence type="ECO:0000259" key="9">
    <source>
        <dbReference type="PROSITE" id="PS51123"/>
    </source>
</evidence>
<comment type="function">
    <text evidence="8">Part of the Tol-Pal system, which plays a role in outer membrane invagination during cell division and is important for maintaining outer membrane integrity.</text>
</comment>
<dbReference type="Proteomes" id="UP000281170">
    <property type="component" value="Plasmid 24"/>
</dbReference>
<dbReference type="SUPFAM" id="SSF103088">
    <property type="entry name" value="OmpA-like"/>
    <property type="match status" value="1"/>
</dbReference>
<evidence type="ECO:0000256" key="2">
    <source>
        <dbReference type="ARBA" id="ARBA00022729"/>
    </source>
</evidence>
<dbReference type="KEGG" id="ladl:NCTC12735_01491"/>
<gene>
    <name evidence="8 10" type="primary">pal</name>
    <name evidence="10" type="ORF">Lade_1775</name>
    <name evidence="11" type="ORF">NCTC12735_01491</name>
</gene>
<evidence type="ECO:0000256" key="1">
    <source>
        <dbReference type="ARBA" id="ARBA00022618"/>
    </source>
</evidence>
<dbReference type="HAMAP" id="MF_02204">
    <property type="entry name" value="Pal"/>
    <property type="match status" value="1"/>
</dbReference>
<dbReference type="STRING" id="45056.Lade_1775"/>
<comment type="similarity">
    <text evidence="8">Belongs to the Pal lipoprotein family.</text>
</comment>
<evidence type="ECO:0000256" key="6">
    <source>
        <dbReference type="ARBA" id="ARBA00023288"/>
    </source>
</evidence>
<geneLocation type="plasmid" evidence="11 13">
    <name>24</name>
</geneLocation>
<dbReference type="InterPro" id="IPR036737">
    <property type="entry name" value="OmpA-like_sf"/>
</dbReference>
<keyword evidence="5 8" id="KW-0998">Cell outer membrane</keyword>
<evidence type="ECO:0000256" key="3">
    <source>
        <dbReference type="ARBA" id="ARBA00023136"/>
    </source>
</evidence>
<keyword evidence="2 8" id="KW-0732">Signal</keyword>
<dbReference type="NCBIfam" id="TIGR02802">
    <property type="entry name" value="Pal_lipo"/>
    <property type="match status" value="1"/>
</dbReference>
<keyword evidence="7 8" id="KW-0131">Cell cycle</keyword>
<dbReference type="InterPro" id="IPR006665">
    <property type="entry name" value="OmpA-like"/>
</dbReference>
<dbReference type="InterPro" id="IPR039001">
    <property type="entry name" value="Pal"/>
</dbReference>
<evidence type="ECO:0000256" key="4">
    <source>
        <dbReference type="ARBA" id="ARBA00023139"/>
    </source>
</evidence>
<keyword evidence="12" id="KW-1185">Reference proteome</keyword>
<dbReference type="PROSITE" id="PS51123">
    <property type="entry name" value="OMPA_2"/>
    <property type="match status" value="1"/>
</dbReference>
<dbReference type="PANTHER" id="PTHR30329">
    <property type="entry name" value="STATOR ELEMENT OF FLAGELLAR MOTOR COMPLEX"/>
    <property type="match status" value="1"/>
</dbReference>
<dbReference type="OrthoDB" id="9809164at2"/>
<keyword evidence="3 8" id="KW-0472">Membrane</keyword>
<dbReference type="EMBL" id="LNKA01000019">
    <property type="protein sequence ID" value="KTC64481.1"/>
    <property type="molecule type" value="Genomic_DNA"/>
</dbReference>
<evidence type="ECO:0000313" key="11">
    <source>
        <dbReference type="EMBL" id="VEH85849.1"/>
    </source>
</evidence>
<dbReference type="Gene3D" id="3.30.1330.60">
    <property type="entry name" value="OmpA-like domain"/>
    <property type="match status" value="1"/>
</dbReference>
<dbReference type="InterPro" id="IPR014169">
    <property type="entry name" value="Pal_lipo_C"/>
</dbReference>
<dbReference type="Proteomes" id="UP000054859">
    <property type="component" value="Unassembled WGS sequence"/>
</dbReference>
<dbReference type="RefSeq" id="WP_058462848.1">
    <property type="nucleotide sequence ID" value="NZ_CAAAHS010000006.1"/>
</dbReference>
<dbReference type="PATRIC" id="fig|45056.6.peg.1833"/>
<keyword evidence="4 8" id="KW-0564">Palmitate</keyword>
<name>A0A0W0R086_9GAMM</name>
<dbReference type="InterPro" id="IPR006690">
    <property type="entry name" value="OMPA-like_CS"/>
</dbReference>
<dbReference type="CDD" id="cd07185">
    <property type="entry name" value="OmpA_C-like"/>
    <property type="match status" value="1"/>
</dbReference>
<feature type="domain" description="OmpA-like" evidence="9">
    <location>
        <begin position="61"/>
        <end position="177"/>
    </location>
</feature>
<dbReference type="InterPro" id="IPR006664">
    <property type="entry name" value="OMP_bac"/>
</dbReference>
<accession>A0A0W0R086</accession>
<dbReference type="AlphaFoldDB" id="A0A0W0R086"/>
<dbReference type="PROSITE" id="PS51257">
    <property type="entry name" value="PROKAR_LIPOPROTEIN"/>
    <property type="match status" value="1"/>
</dbReference>
<evidence type="ECO:0000256" key="5">
    <source>
        <dbReference type="ARBA" id="ARBA00023237"/>
    </source>
</evidence>
<keyword evidence="11" id="KW-0614">Plasmid</keyword>
<comment type="subunit">
    <text evidence="8">The Tol-Pal system is composed of five core proteins: the inner membrane proteins TolA, TolQ and TolR, the periplasmic protein TolB and the outer membrane protein Pal. They form a network linking the inner and outer membranes and the peptidoglycan layer.</text>
</comment>